<feature type="region of interest" description="Disordered" evidence="10">
    <location>
        <begin position="1"/>
        <end position="30"/>
    </location>
</feature>
<dbReference type="InterPro" id="IPR036429">
    <property type="entry name" value="SpoA-like_sf"/>
</dbReference>
<dbReference type="PANTHER" id="PTHR30034:SF6">
    <property type="entry name" value="YOP PROTEINS TRANSLOCATION PROTEIN Q"/>
    <property type="match status" value="1"/>
</dbReference>
<keyword evidence="13" id="KW-1185">Reference proteome</keyword>
<evidence type="ECO:0000256" key="4">
    <source>
        <dbReference type="ARBA" id="ARBA00021898"/>
    </source>
</evidence>
<dbReference type="RefSeq" id="WP_349804259.1">
    <property type="nucleotide sequence ID" value="NZ_JBEGDP010000005.1"/>
</dbReference>
<dbReference type="Gene3D" id="2.30.330.10">
    <property type="entry name" value="SpoA-like"/>
    <property type="match status" value="1"/>
</dbReference>
<keyword evidence="12" id="KW-0969">Cilium</keyword>
<comment type="subcellular location">
    <subcellularLocation>
        <location evidence="1">Bacterial flagellum basal body</location>
    </subcellularLocation>
    <subcellularLocation>
        <location evidence="2">Cell membrane</location>
        <topology evidence="2">Peripheral membrane protein</topology>
    </subcellularLocation>
</comment>
<dbReference type="InterPro" id="IPR001689">
    <property type="entry name" value="Flag_FliM"/>
</dbReference>
<evidence type="ECO:0000256" key="6">
    <source>
        <dbReference type="ARBA" id="ARBA00022500"/>
    </source>
</evidence>
<dbReference type="InterPro" id="IPR001543">
    <property type="entry name" value="FliN-like_C"/>
</dbReference>
<accession>A0ABV1NX39</accession>
<evidence type="ECO:0000256" key="7">
    <source>
        <dbReference type="ARBA" id="ARBA00022779"/>
    </source>
</evidence>
<gene>
    <name evidence="12" type="ORF">V6R90_07325</name>
</gene>
<sequence>MSLPTALPSSPVADPRRLGATGRSRRRDGAATAVPYDFRRPIQLSREHLRILQVGFDGFARQATTVFTSALRSVCQVSLAGIDQRTYAEYVDSLAPTTYLTLFALDPVPGRGVLDLPLNAVMSCVDHMLGGPGQADQPQRPLTEIESGVIAGLVERLLAEMRYSLAAIVALDPEVTGVEYSPQFAQVAGAADVMVSVGLDLRIDERAHRMSLCLPFGGLLPHLTAAAAPAPVSSRERTQRAEAAALLHETFQEVPVDVAVRFRSTAVDPATLSDLRPGDVLRLAHPASAPLDVTVDEQAFAHATAGTQGARLAALIVAAGAAHTQENR</sequence>
<keyword evidence="6" id="KW-0145">Chemotaxis</keyword>
<dbReference type="InterPro" id="IPR028976">
    <property type="entry name" value="CheC-like_sf"/>
</dbReference>
<dbReference type="SUPFAM" id="SSF101801">
    <property type="entry name" value="Surface presentation of antigens (SPOA)"/>
    <property type="match status" value="1"/>
</dbReference>
<reference evidence="12 13" key="1">
    <citation type="submission" date="2024-02" db="EMBL/GenBank/DDBJ databases">
        <title>Full genome sequence of Nocardioides kribbensis.</title>
        <authorList>
            <person name="Poletto B.L."/>
            <person name="Silva G."/>
            <person name="Galante D."/>
            <person name="Campos K.R."/>
            <person name="Santos M.B.N."/>
            <person name="Sacchi C.T."/>
        </authorList>
    </citation>
    <scope>NUCLEOTIDE SEQUENCE [LARGE SCALE GENOMIC DNA]</scope>
    <source>
        <strain evidence="12 13">O4R</strain>
    </source>
</reference>
<keyword evidence="12" id="KW-0966">Cell projection</keyword>
<evidence type="ECO:0000256" key="3">
    <source>
        <dbReference type="ARBA" id="ARBA00011049"/>
    </source>
</evidence>
<dbReference type="PANTHER" id="PTHR30034">
    <property type="entry name" value="FLAGELLAR MOTOR SWITCH PROTEIN FLIM"/>
    <property type="match status" value="1"/>
</dbReference>
<dbReference type="Pfam" id="PF02154">
    <property type="entry name" value="FliM"/>
    <property type="match status" value="1"/>
</dbReference>
<dbReference type="Pfam" id="PF01052">
    <property type="entry name" value="FliMN_C"/>
    <property type="match status" value="1"/>
</dbReference>
<dbReference type="Gene3D" id="3.40.1550.10">
    <property type="entry name" value="CheC-like"/>
    <property type="match status" value="1"/>
</dbReference>
<evidence type="ECO:0000256" key="1">
    <source>
        <dbReference type="ARBA" id="ARBA00004117"/>
    </source>
</evidence>
<dbReference type="Proteomes" id="UP001482520">
    <property type="component" value="Unassembled WGS sequence"/>
</dbReference>
<dbReference type="SUPFAM" id="SSF103039">
    <property type="entry name" value="CheC-like"/>
    <property type="match status" value="1"/>
</dbReference>
<evidence type="ECO:0000256" key="9">
    <source>
        <dbReference type="ARBA" id="ARBA00023143"/>
    </source>
</evidence>
<keyword evidence="5" id="KW-1003">Cell membrane</keyword>
<name>A0ABV1NX39_9ACTN</name>
<evidence type="ECO:0000259" key="11">
    <source>
        <dbReference type="Pfam" id="PF01052"/>
    </source>
</evidence>
<evidence type="ECO:0000256" key="10">
    <source>
        <dbReference type="SAM" id="MobiDB-lite"/>
    </source>
</evidence>
<keyword evidence="8" id="KW-0472">Membrane</keyword>
<evidence type="ECO:0000256" key="5">
    <source>
        <dbReference type="ARBA" id="ARBA00022475"/>
    </source>
</evidence>
<comment type="caution">
    <text evidence="12">The sequence shown here is derived from an EMBL/GenBank/DDBJ whole genome shotgun (WGS) entry which is preliminary data.</text>
</comment>
<evidence type="ECO:0000313" key="13">
    <source>
        <dbReference type="Proteomes" id="UP001482520"/>
    </source>
</evidence>
<evidence type="ECO:0000313" key="12">
    <source>
        <dbReference type="EMBL" id="MEQ7847086.1"/>
    </source>
</evidence>
<feature type="domain" description="Flagellar motor switch protein FliN-like C-terminal" evidence="11">
    <location>
        <begin position="251"/>
        <end position="316"/>
    </location>
</feature>
<evidence type="ECO:0000256" key="2">
    <source>
        <dbReference type="ARBA" id="ARBA00004202"/>
    </source>
</evidence>
<dbReference type="EMBL" id="JBEGDP010000005">
    <property type="protein sequence ID" value="MEQ7847086.1"/>
    <property type="molecule type" value="Genomic_DNA"/>
</dbReference>
<keyword evidence="12" id="KW-0282">Flagellum</keyword>
<organism evidence="12 13">
    <name type="scientific">Nocardioides kribbensis</name>
    <dbReference type="NCBI Taxonomy" id="305517"/>
    <lineage>
        <taxon>Bacteria</taxon>
        <taxon>Bacillati</taxon>
        <taxon>Actinomycetota</taxon>
        <taxon>Actinomycetes</taxon>
        <taxon>Propionibacteriales</taxon>
        <taxon>Nocardioidaceae</taxon>
        <taxon>Nocardioides</taxon>
    </lineage>
</organism>
<keyword evidence="9" id="KW-0975">Bacterial flagellum</keyword>
<dbReference type="CDD" id="cd17908">
    <property type="entry name" value="FliM"/>
    <property type="match status" value="1"/>
</dbReference>
<dbReference type="PIRSF" id="PIRSF002888">
    <property type="entry name" value="FliM"/>
    <property type="match status" value="1"/>
</dbReference>
<keyword evidence="7" id="KW-0283">Flagellar rotation</keyword>
<proteinExistence type="inferred from homology"/>
<dbReference type="PRINTS" id="PR00955">
    <property type="entry name" value="FLGMOTORFLIM"/>
</dbReference>
<protein>
    <recommendedName>
        <fullName evidence="4">Flagellar motor switch protein FliM</fullName>
    </recommendedName>
</protein>
<comment type="similarity">
    <text evidence="3">Belongs to the FliM family.</text>
</comment>
<evidence type="ECO:0000256" key="8">
    <source>
        <dbReference type="ARBA" id="ARBA00023136"/>
    </source>
</evidence>